<evidence type="ECO:0000313" key="3">
    <source>
        <dbReference type="EMBL" id="CUO44757.1"/>
    </source>
</evidence>
<feature type="transmembrane region" description="Helical" evidence="1">
    <location>
        <begin position="71"/>
        <end position="92"/>
    </location>
</feature>
<sequence>MTFKEVFQRYKEGTASLEEIKFVEEELEKFKLLEEYTLAQIDDSCPGLQELMTESDENEIRGIKKTVNRKLLKSILISFLAAAVLVLLSGPICSRIFYNPNRGYQETYGGDGQFFIDAAVFTELHSPGYTTNWAKAVPGFPGSYHVEIRQSNLFHGREETFSGRIVRGKMAGSEASLTGYYSNSLNRTGSVLETYWHFPPINAFGRKLETFCTTDEAGNDVYRQPQEEIDSQLEQLEELPSSSWAAAYITFDAPMSLEAFSSLYRQWVADQGNLDITYAAVTCSEPGYNMNVAGFDPAGTGVFSEAGVYPEETYPYLRPTTARELNDGEALEEIWEQHFTSMLQYMSDRPQFLTAMADVNGISQEYYEELTSYVKDHGIQIFGVMIQGNVSQVISFAEQEKVDGVYVEDAKLSALSR</sequence>
<accession>A0A174F5C2</accession>
<evidence type="ECO:0000259" key="2">
    <source>
        <dbReference type="Pfam" id="PF13791"/>
    </source>
</evidence>
<proteinExistence type="predicted"/>
<keyword evidence="1" id="KW-0472">Membrane</keyword>
<gene>
    <name evidence="3" type="ORF">ERS852407_02859</name>
</gene>
<dbReference type="InterPro" id="IPR025672">
    <property type="entry name" value="Sigma_reg_C_dom"/>
</dbReference>
<protein>
    <recommendedName>
        <fullName evidence="2">Sigma factor regulator C-terminal domain-containing protein</fullName>
    </recommendedName>
</protein>
<reference evidence="3 4" key="1">
    <citation type="submission" date="2015-09" db="EMBL/GenBank/DDBJ databases">
        <authorList>
            <consortium name="Pathogen Informatics"/>
        </authorList>
    </citation>
    <scope>NUCLEOTIDE SEQUENCE [LARGE SCALE GENOMIC DNA]</scope>
    <source>
        <strain evidence="3 4">2789STDY5608850</strain>
    </source>
</reference>
<feature type="domain" description="Sigma factor regulator C-terminal" evidence="2">
    <location>
        <begin position="236"/>
        <end position="407"/>
    </location>
</feature>
<evidence type="ECO:0000313" key="4">
    <source>
        <dbReference type="Proteomes" id="UP000095651"/>
    </source>
</evidence>
<keyword evidence="1" id="KW-1133">Transmembrane helix</keyword>
<dbReference type="EMBL" id="CYZE01000006">
    <property type="protein sequence ID" value="CUO44757.1"/>
    <property type="molecule type" value="Genomic_DNA"/>
</dbReference>
<dbReference type="AlphaFoldDB" id="A0A174F5C2"/>
<dbReference type="RefSeq" id="WP_055656066.1">
    <property type="nucleotide sequence ID" value="NZ_CABIXC010000006.1"/>
</dbReference>
<name>A0A174F5C2_9FIRM</name>
<organism evidence="3 4">
    <name type="scientific">Hungatella hathewayi</name>
    <dbReference type="NCBI Taxonomy" id="154046"/>
    <lineage>
        <taxon>Bacteria</taxon>
        <taxon>Bacillati</taxon>
        <taxon>Bacillota</taxon>
        <taxon>Clostridia</taxon>
        <taxon>Lachnospirales</taxon>
        <taxon>Lachnospiraceae</taxon>
        <taxon>Hungatella</taxon>
    </lineage>
</organism>
<keyword evidence="1" id="KW-0812">Transmembrane</keyword>
<evidence type="ECO:0000256" key="1">
    <source>
        <dbReference type="SAM" id="Phobius"/>
    </source>
</evidence>
<dbReference type="Proteomes" id="UP000095651">
    <property type="component" value="Unassembled WGS sequence"/>
</dbReference>
<dbReference type="Pfam" id="PF13791">
    <property type="entry name" value="Sigma_reg_C"/>
    <property type="match status" value="1"/>
</dbReference>